<evidence type="ECO:0000313" key="2">
    <source>
        <dbReference type="EMBL" id="SFQ63732.1"/>
    </source>
</evidence>
<gene>
    <name evidence="2" type="ORF">SAMN05421853_1155</name>
</gene>
<dbReference type="Proteomes" id="UP000243106">
    <property type="component" value="Unassembled WGS sequence"/>
</dbReference>
<protein>
    <submittedName>
        <fullName evidence="2">Uncharacterized protein</fullName>
    </submittedName>
</protein>
<name>A0A1I6A515_9RHOB</name>
<evidence type="ECO:0000256" key="1">
    <source>
        <dbReference type="SAM" id="Phobius"/>
    </source>
</evidence>
<organism evidence="2 3">
    <name type="scientific">Roseivivax halotolerans</name>
    <dbReference type="NCBI Taxonomy" id="93684"/>
    <lineage>
        <taxon>Bacteria</taxon>
        <taxon>Pseudomonadati</taxon>
        <taxon>Pseudomonadota</taxon>
        <taxon>Alphaproteobacteria</taxon>
        <taxon>Rhodobacterales</taxon>
        <taxon>Roseobacteraceae</taxon>
        <taxon>Roseivivax</taxon>
    </lineage>
</organism>
<proteinExistence type="predicted"/>
<keyword evidence="1" id="KW-0812">Transmembrane</keyword>
<keyword evidence="1" id="KW-0472">Membrane</keyword>
<keyword evidence="1" id="KW-1133">Transmembrane helix</keyword>
<sequence>MRHSSLNSLRFAAVPITVGAICLPVTAQAYVGPGAGLTAIGTLIALAAAILLAVVGFVWYPMKRMMRNRAERQDTRTAGSGDEGRRE</sequence>
<evidence type="ECO:0000313" key="3">
    <source>
        <dbReference type="Proteomes" id="UP000243106"/>
    </source>
</evidence>
<feature type="transmembrane region" description="Helical" evidence="1">
    <location>
        <begin position="39"/>
        <end position="60"/>
    </location>
</feature>
<accession>A0A1I6A515</accession>
<dbReference type="AlphaFoldDB" id="A0A1I6A515"/>
<reference evidence="3" key="1">
    <citation type="submission" date="2016-10" db="EMBL/GenBank/DDBJ databases">
        <authorList>
            <person name="Varghese N."/>
            <person name="Submissions S."/>
        </authorList>
    </citation>
    <scope>NUCLEOTIDE SEQUENCE [LARGE SCALE GENOMIC DNA]</scope>
    <source>
        <strain evidence="3">JCM 10271</strain>
    </source>
</reference>
<keyword evidence="3" id="KW-1185">Reference proteome</keyword>
<dbReference type="STRING" id="93684.SAMN05421853_1155"/>
<dbReference type="EMBL" id="FOXV01000015">
    <property type="protein sequence ID" value="SFQ63732.1"/>
    <property type="molecule type" value="Genomic_DNA"/>
</dbReference>